<gene>
    <name evidence="12" type="ORF">NESM_000048000</name>
</gene>
<keyword evidence="5" id="KW-0677">Repeat</keyword>
<dbReference type="PANTHER" id="PTHR28618">
    <property type="entry name" value="CENTROSOMAL PROTEIN POC5"/>
    <property type="match status" value="1"/>
</dbReference>
<comment type="similarity">
    <text evidence="2">Belongs to the POC5 family.</text>
</comment>
<comment type="function">
    <text evidence="10">Essential for the assembly of the distal half of centrioles, required for centriole elongation. Acts as a negative regulator of centriole elongation.</text>
</comment>
<evidence type="ECO:0000256" key="4">
    <source>
        <dbReference type="ARBA" id="ARBA00022490"/>
    </source>
</evidence>
<dbReference type="PANTHER" id="PTHR28618:SF1">
    <property type="entry name" value="CENTROSOMAL PROTEIN POC5"/>
    <property type="match status" value="1"/>
</dbReference>
<accession>A0AAW0F073</accession>
<evidence type="ECO:0000256" key="7">
    <source>
        <dbReference type="ARBA" id="ARBA00023212"/>
    </source>
</evidence>
<evidence type="ECO:0000256" key="10">
    <source>
        <dbReference type="ARBA" id="ARBA00049959"/>
    </source>
</evidence>
<evidence type="ECO:0000256" key="9">
    <source>
        <dbReference type="ARBA" id="ARBA00031694"/>
    </source>
</evidence>
<evidence type="ECO:0000256" key="1">
    <source>
        <dbReference type="ARBA" id="ARBA00004114"/>
    </source>
</evidence>
<proteinExistence type="inferred from homology"/>
<evidence type="ECO:0000256" key="6">
    <source>
        <dbReference type="ARBA" id="ARBA00023054"/>
    </source>
</evidence>
<keyword evidence="7" id="KW-0206">Cytoskeleton</keyword>
<evidence type="ECO:0000256" key="8">
    <source>
        <dbReference type="ARBA" id="ARBA00023306"/>
    </source>
</evidence>
<feature type="coiled-coil region" evidence="11">
    <location>
        <begin position="166"/>
        <end position="193"/>
    </location>
</feature>
<reference evidence="12 13" key="1">
    <citation type="journal article" date="2021" name="MBio">
        <title>A New Model Trypanosomatid, Novymonas esmeraldas: Genomic Perception of Its 'Candidatus Pandoraea novymonadis' Endosymbiont.</title>
        <authorList>
            <person name="Zakharova A."/>
            <person name="Saura A."/>
            <person name="Butenko A."/>
            <person name="Podesvova L."/>
            <person name="Warmusova S."/>
            <person name="Kostygov A.Y."/>
            <person name="Nenarokova A."/>
            <person name="Lukes J."/>
            <person name="Opperdoes F.R."/>
            <person name="Yurchenko V."/>
        </authorList>
    </citation>
    <scope>NUCLEOTIDE SEQUENCE [LARGE SCALE GENOMIC DNA]</scope>
    <source>
        <strain evidence="12 13">E262AT.01</strain>
    </source>
</reference>
<evidence type="ECO:0000256" key="5">
    <source>
        <dbReference type="ARBA" id="ARBA00022737"/>
    </source>
</evidence>
<keyword evidence="13" id="KW-1185">Reference proteome</keyword>
<evidence type="ECO:0000313" key="13">
    <source>
        <dbReference type="Proteomes" id="UP001430356"/>
    </source>
</evidence>
<dbReference type="InterPro" id="IPR033351">
    <property type="entry name" value="POC5"/>
</dbReference>
<keyword evidence="4" id="KW-0963">Cytoplasm</keyword>
<dbReference type="AlphaFoldDB" id="A0AAW0F073"/>
<name>A0AAW0F073_9TRYP</name>
<keyword evidence="8" id="KW-0131">Cell cycle</keyword>
<evidence type="ECO:0000256" key="3">
    <source>
        <dbReference type="ARBA" id="ARBA00014910"/>
    </source>
</evidence>
<keyword evidence="6 11" id="KW-0175">Coiled coil</keyword>
<evidence type="ECO:0000256" key="2">
    <source>
        <dbReference type="ARBA" id="ARBA00010411"/>
    </source>
</evidence>
<sequence>MPLVEAVTDDAFVAEVAEEVSTTCARMNDHVSAMIEEYLRRRVQQVRDSAKQELEVVRQQLEQRIATAEAGKAVEEEQHLRTKARVAQFADTMQRAHTRVHVERAFLTWQRCADLRRARRRMSEELLARTERLGVFRTYVQWRLLAAARRQRRLEVSESQRRGCREQELLGQIEVYQRQLEEERANNVSLSEKLKDAFVRGVCALNREAVQVLHGSEENQDEDVEAIAEILRSESHSRHRSVTPGHVDSSTLSHAHPHGVCPAHLVDSRGVFYHPCYAPGYCEYDRRPQPRPQASSDAAAAAATPFVVRGDLQSTRTVDSGPLVPLRHLARPSQTRWKI</sequence>
<feature type="coiled-coil region" evidence="11">
    <location>
        <begin position="40"/>
        <end position="78"/>
    </location>
</feature>
<comment type="subcellular location">
    <subcellularLocation>
        <location evidence="1">Cytoplasm</location>
        <location evidence="1">Cytoskeleton</location>
        <location evidence="1">Microtubule organizing center</location>
        <location evidence="1">Centrosome</location>
        <location evidence="1">Centriole</location>
    </subcellularLocation>
</comment>
<evidence type="ECO:0000313" key="12">
    <source>
        <dbReference type="EMBL" id="KAK7199990.1"/>
    </source>
</evidence>
<protein>
    <recommendedName>
        <fullName evidence="3">Centrosomal protein POC5</fullName>
    </recommendedName>
    <alternativeName>
        <fullName evidence="9">Protein of centriole 5</fullName>
    </alternativeName>
</protein>
<evidence type="ECO:0000256" key="11">
    <source>
        <dbReference type="SAM" id="Coils"/>
    </source>
</evidence>
<dbReference type="EMBL" id="JAECZO010000002">
    <property type="protein sequence ID" value="KAK7199990.1"/>
    <property type="molecule type" value="Genomic_DNA"/>
</dbReference>
<dbReference type="Proteomes" id="UP001430356">
    <property type="component" value="Unassembled WGS sequence"/>
</dbReference>
<dbReference type="GO" id="GO:0005814">
    <property type="term" value="C:centriole"/>
    <property type="evidence" value="ECO:0007669"/>
    <property type="project" value="UniProtKB-SubCell"/>
</dbReference>
<organism evidence="12 13">
    <name type="scientific">Novymonas esmeraldas</name>
    <dbReference type="NCBI Taxonomy" id="1808958"/>
    <lineage>
        <taxon>Eukaryota</taxon>
        <taxon>Discoba</taxon>
        <taxon>Euglenozoa</taxon>
        <taxon>Kinetoplastea</taxon>
        <taxon>Metakinetoplastina</taxon>
        <taxon>Trypanosomatida</taxon>
        <taxon>Trypanosomatidae</taxon>
        <taxon>Novymonas</taxon>
    </lineage>
</organism>
<comment type="caution">
    <text evidence="12">The sequence shown here is derived from an EMBL/GenBank/DDBJ whole genome shotgun (WGS) entry which is preliminary data.</text>
</comment>